<feature type="region of interest" description="Disordered" evidence="1">
    <location>
        <begin position="1"/>
        <end position="152"/>
    </location>
</feature>
<dbReference type="EMBL" id="JAACJP010000010">
    <property type="protein sequence ID" value="KAF5381603.1"/>
    <property type="molecule type" value="Genomic_DNA"/>
</dbReference>
<evidence type="ECO:0000313" key="3">
    <source>
        <dbReference type="Proteomes" id="UP000565441"/>
    </source>
</evidence>
<organism evidence="2 3">
    <name type="scientific">Tricholomella constricta</name>
    <dbReference type="NCBI Taxonomy" id="117010"/>
    <lineage>
        <taxon>Eukaryota</taxon>
        <taxon>Fungi</taxon>
        <taxon>Dikarya</taxon>
        <taxon>Basidiomycota</taxon>
        <taxon>Agaricomycotina</taxon>
        <taxon>Agaricomycetes</taxon>
        <taxon>Agaricomycetidae</taxon>
        <taxon>Agaricales</taxon>
        <taxon>Tricholomatineae</taxon>
        <taxon>Lyophyllaceae</taxon>
        <taxon>Tricholomella</taxon>
    </lineage>
</organism>
<feature type="compositionally biased region" description="Polar residues" evidence="1">
    <location>
        <begin position="1"/>
        <end position="16"/>
    </location>
</feature>
<proteinExistence type="predicted"/>
<sequence>MSSVHPSAIGSETQPNTDSISQVSSTSSVDASSTTATVGSNDDVYPEQHHAGKVGYGPNYHQGPTLGDKLKGLEEELKGKITRDRALVEHGRERITGELKAKEREEDLNKDPFATPEDKQQHPEPGQASAGHAQGVTQTQSQGHAPRIKHTG</sequence>
<accession>A0A8H5HE51</accession>
<comment type="caution">
    <text evidence="2">The sequence shown here is derived from an EMBL/GenBank/DDBJ whole genome shotgun (WGS) entry which is preliminary data.</text>
</comment>
<feature type="compositionally biased region" description="Low complexity" evidence="1">
    <location>
        <begin position="17"/>
        <end position="40"/>
    </location>
</feature>
<dbReference type="AlphaFoldDB" id="A0A8H5HE51"/>
<evidence type="ECO:0000256" key="1">
    <source>
        <dbReference type="SAM" id="MobiDB-lite"/>
    </source>
</evidence>
<reference evidence="2 3" key="1">
    <citation type="journal article" date="2020" name="ISME J.">
        <title>Uncovering the hidden diversity of litter-decomposition mechanisms in mushroom-forming fungi.</title>
        <authorList>
            <person name="Floudas D."/>
            <person name="Bentzer J."/>
            <person name="Ahren D."/>
            <person name="Johansson T."/>
            <person name="Persson P."/>
            <person name="Tunlid A."/>
        </authorList>
    </citation>
    <scope>NUCLEOTIDE SEQUENCE [LARGE SCALE GENOMIC DNA]</scope>
    <source>
        <strain evidence="2 3">CBS 661.87</strain>
    </source>
</reference>
<dbReference type="OrthoDB" id="2500073at2759"/>
<dbReference type="Proteomes" id="UP000565441">
    <property type="component" value="Unassembled WGS sequence"/>
</dbReference>
<gene>
    <name evidence="2" type="ORF">D9615_005421</name>
</gene>
<feature type="compositionally biased region" description="Basic and acidic residues" evidence="1">
    <location>
        <begin position="68"/>
        <end position="122"/>
    </location>
</feature>
<name>A0A8H5HE51_9AGAR</name>
<protein>
    <submittedName>
        <fullName evidence="2">Uncharacterized protein</fullName>
    </submittedName>
</protein>
<keyword evidence="3" id="KW-1185">Reference proteome</keyword>
<evidence type="ECO:0000313" key="2">
    <source>
        <dbReference type="EMBL" id="KAF5381603.1"/>
    </source>
</evidence>